<dbReference type="Proteomes" id="UP000679691">
    <property type="component" value="Unassembled WGS sequence"/>
</dbReference>
<evidence type="ECO:0000313" key="2">
    <source>
        <dbReference type="EMBL" id="MBP3943536.1"/>
    </source>
</evidence>
<feature type="transmembrane region" description="Helical" evidence="1">
    <location>
        <begin position="135"/>
        <end position="156"/>
    </location>
</feature>
<dbReference type="AlphaFoldDB" id="A0A8T4HBM1"/>
<dbReference type="RefSeq" id="WP_353547033.1">
    <property type="nucleotide sequence ID" value="NZ_JAGKSB010000008.1"/>
</dbReference>
<name>A0A8T4HBM1_9SPHI</name>
<accession>A0A8T4HBM1</accession>
<evidence type="ECO:0000256" key="1">
    <source>
        <dbReference type="SAM" id="Phobius"/>
    </source>
</evidence>
<feature type="transmembrane region" description="Helical" evidence="1">
    <location>
        <begin position="69"/>
        <end position="93"/>
    </location>
</feature>
<reference evidence="2" key="1">
    <citation type="submission" date="2021-03" db="EMBL/GenBank/DDBJ databases">
        <authorList>
            <person name="Lu T."/>
            <person name="Wang Q."/>
            <person name="Han X."/>
        </authorList>
    </citation>
    <scope>NUCLEOTIDE SEQUENCE</scope>
    <source>
        <strain evidence="2">WQ 2009</strain>
    </source>
</reference>
<sequence>MRKSDLVEVFIRIIGLYLLIMLADQYPTRVQHLWTYLLKISLSLLLFLKASTISIYIHRNNPHNAILQGLLSPVTIYELCFTIVGYLLLALYIPDTIFYMGGGFSEAIDKSDNQPLSESILVDVDLLNTLNDRLFILNFWKMGIGVVSLLGAKYFARKLVY</sequence>
<proteinExistence type="predicted"/>
<keyword evidence="1" id="KW-0812">Transmembrane</keyword>
<evidence type="ECO:0000313" key="3">
    <source>
        <dbReference type="Proteomes" id="UP000679691"/>
    </source>
</evidence>
<feature type="transmembrane region" description="Helical" evidence="1">
    <location>
        <begin position="33"/>
        <end position="57"/>
    </location>
</feature>
<protein>
    <submittedName>
        <fullName evidence="2">Uncharacterized protein</fullName>
    </submittedName>
</protein>
<feature type="transmembrane region" description="Helical" evidence="1">
    <location>
        <begin position="9"/>
        <end position="27"/>
    </location>
</feature>
<gene>
    <name evidence="2" type="ORF">J5U18_08175</name>
</gene>
<keyword evidence="3" id="KW-1185">Reference proteome</keyword>
<organism evidence="2 3">
    <name type="scientific">Rhinopithecimicrobium faecis</name>
    <dbReference type="NCBI Taxonomy" id="2820698"/>
    <lineage>
        <taxon>Bacteria</taxon>
        <taxon>Pseudomonadati</taxon>
        <taxon>Bacteroidota</taxon>
        <taxon>Sphingobacteriia</taxon>
        <taxon>Sphingobacteriales</taxon>
        <taxon>Sphingobacteriaceae</taxon>
        <taxon>Rhinopithecimicrobium</taxon>
    </lineage>
</organism>
<dbReference type="EMBL" id="JAGKSB010000008">
    <property type="protein sequence ID" value="MBP3943536.1"/>
    <property type="molecule type" value="Genomic_DNA"/>
</dbReference>
<keyword evidence="1" id="KW-0472">Membrane</keyword>
<comment type="caution">
    <text evidence="2">The sequence shown here is derived from an EMBL/GenBank/DDBJ whole genome shotgun (WGS) entry which is preliminary data.</text>
</comment>
<keyword evidence="1" id="KW-1133">Transmembrane helix</keyword>